<evidence type="ECO:0000313" key="2">
    <source>
        <dbReference type="Proteomes" id="UP001501475"/>
    </source>
</evidence>
<dbReference type="SUPFAM" id="SSF51735">
    <property type="entry name" value="NAD(P)-binding Rossmann-fold domains"/>
    <property type="match status" value="1"/>
</dbReference>
<dbReference type="Proteomes" id="UP001501475">
    <property type="component" value="Unassembled WGS sequence"/>
</dbReference>
<dbReference type="EMBL" id="BAAAPN010000034">
    <property type="protein sequence ID" value="GAA1755067.1"/>
    <property type="molecule type" value="Genomic_DNA"/>
</dbReference>
<reference evidence="2" key="1">
    <citation type="journal article" date="2019" name="Int. J. Syst. Evol. Microbiol.">
        <title>The Global Catalogue of Microorganisms (GCM) 10K type strain sequencing project: providing services to taxonomists for standard genome sequencing and annotation.</title>
        <authorList>
            <consortium name="The Broad Institute Genomics Platform"/>
            <consortium name="The Broad Institute Genome Sequencing Center for Infectious Disease"/>
            <person name="Wu L."/>
            <person name="Ma J."/>
        </authorList>
    </citation>
    <scope>NUCLEOTIDE SEQUENCE [LARGE SCALE GENOMIC DNA]</scope>
    <source>
        <strain evidence="2">JCM 15591</strain>
    </source>
</reference>
<dbReference type="Gene3D" id="3.40.50.720">
    <property type="entry name" value="NAD(P)-binding Rossmann-like Domain"/>
    <property type="match status" value="1"/>
</dbReference>
<comment type="caution">
    <text evidence="1">The sequence shown here is derived from an EMBL/GenBank/DDBJ whole genome shotgun (WGS) entry which is preliminary data.</text>
</comment>
<sequence length="69" mass="7173">MPLAPGFIETEMTAKIPLATREIGRRLNSLAQGGLPIDVAETIGWLAWPANAGMTGNVVRVCGQGLLGA</sequence>
<keyword evidence="2" id="KW-1185">Reference proteome</keyword>
<gene>
    <name evidence="1" type="ORF">GCM10009810_13560</name>
</gene>
<dbReference type="RefSeq" id="WP_425564604.1">
    <property type="nucleotide sequence ID" value="NZ_BAAAPN010000034.1"/>
</dbReference>
<organism evidence="1 2">
    <name type="scientific">Nostocoides vanveenii</name>
    <dbReference type="NCBI Taxonomy" id="330835"/>
    <lineage>
        <taxon>Bacteria</taxon>
        <taxon>Bacillati</taxon>
        <taxon>Actinomycetota</taxon>
        <taxon>Actinomycetes</taxon>
        <taxon>Micrococcales</taxon>
        <taxon>Intrasporangiaceae</taxon>
        <taxon>Nostocoides</taxon>
    </lineage>
</organism>
<name>A0ABP4WI23_9MICO</name>
<protein>
    <submittedName>
        <fullName evidence="1">Uncharacterized protein</fullName>
    </submittedName>
</protein>
<accession>A0ABP4WI23</accession>
<evidence type="ECO:0000313" key="1">
    <source>
        <dbReference type="EMBL" id="GAA1755067.1"/>
    </source>
</evidence>
<dbReference type="InterPro" id="IPR036291">
    <property type="entry name" value="NAD(P)-bd_dom_sf"/>
</dbReference>
<proteinExistence type="predicted"/>